<feature type="compositionally biased region" description="Polar residues" evidence="1">
    <location>
        <begin position="48"/>
        <end position="62"/>
    </location>
</feature>
<dbReference type="EMBL" id="CAJNYV010001114">
    <property type="protein sequence ID" value="CAF3404741.1"/>
    <property type="molecule type" value="Genomic_DNA"/>
</dbReference>
<feature type="compositionally biased region" description="Basic residues" evidence="1">
    <location>
        <begin position="109"/>
        <end position="118"/>
    </location>
</feature>
<evidence type="ECO:0000313" key="2">
    <source>
        <dbReference type="EMBL" id="CAF3404741.1"/>
    </source>
</evidence>
<comment type="caution">
    <text evidence="2">The sequence shown here is derived from an EMBL/GenBank/DDBJ whole genome shotgun (WGS) entry which is preliminary data.</text>
</comment>
<feature type="compositionally biased region" description="Basic residues" evidence="1">
    <location>
        <begin position="65"/>
        <end position="76"/>
    </location>
</feature>
<name>A0A818A9M5_9BILA</name>
<accession>A0A818A9M5</accession>
<evidence type="ECO:0000256" key="1">
    <source>
        <dbReference type="SAM" id="MobiDB-lite"/>
    </source>
</evidence>
<feature type="region of interest" description="Disordered" evidence="1">
    <location>
        <begin position="48"/>
        <end position="132"/>
    </location>
</feature>
<reference evidence="2" key="1">
    <citation type="submission" date="2021-02" db="EMBL/GenBank/DDBJ databases">
        <authorList>
            <person name="Nowell W R."/>
        </authorList>
    </citation>
    <scope>NUCLEOTIDE SEQUENCE</scope>
</reference>
<gene>
    <name evidence="2" type="ORF">KIK155_LOCUS8454</name>
</gene>
<evidence type="ECO:0000313" key="3">
    <source>
        <dbReference type="Proteomes" id="UP000663865"/>
    </source>
</evidence>
<dbReference type="Proteomes" id="UP000663865">
    <property type="component" value="Unassembled WGS sequence"/>
</dbReference>
<dbReference type="AlphaFoldDB" id="A0A818A9M5"/>
<proteinExistence type="predicted"/>
<sequence length="255" mass="30707">MNHSSPYEPSLQNYHRDDNIDQLLSTEILITSQELMELFISTRMPSQIPANPSNISHSNLTSRQLARRRYRQRRRQRLQEQREEQVRQQQQRDRQHRRQLQQNQIRNPQRQRQRRQRRSSPTSATRHITRSYHDIERERQYYLSLGFPEELDDIDPAELLELLELENMDPVERAAQQQLAQYEQSIQPQPLTSILHNIGHSAQYQTEEELLQAQQAQRNELERHMEAQLLILRQDQLEQSYQIQAIETLETEDFP</sequence>
<protein>
    <submittedName>
        <fullName evidence="2">Uncharacterized protein</fullName>
    </submittedName>
</protein>
<feature type="compositionally biased region" description="Basic and acidic residues" evidence="1">
    <location>
        <begin position="77"/>
        <end position="93"/>
    </location>
</feature>
<organism evidence="2 3">
    <name type="scientific">Rotaria socialis</name>
    <dbReference type="NCBI Taxonomy" id="392032"/>
    <lineage>
        <taxon>Eukaryota</taxon>
        <taxon>Metazoa</taxon>
        <taxon>Spiralia</taxon>
        <taxon>Gnathifera</taxon>
        <taxon>Rotifera</taxon>
        <taxon>Eurotatoria</taxon>
        <taxon>Bdelloidea</taxon>
        <taxon>Philodinida</taxon>
        <taxon>Philodinidae</taxon>
        <taxon>Rotaria</taxon>
    </lineage>
</organism>